<dbReference type="AlphaFoldDB" id="A0A438CNX9"/>
<evidence type="ECO:0000313" key="2">
    <source>
        <dbReference type="EMBL" id="RVW24911.1"/>
    </source>
</evidence>
<feature type="compositionally biased region" description="Polar residues" evidence="1">
    <location>
        <begin position="280"/>
        <end position="290"/>
    </location>
</feature>
<dbReference type="EMBL" id="QGNW01002161">
    <property type="protein sequence ID" value="RVW24911.1"/>
    <property type="molecule type" value="Genomic_DNA"/>
</dbReference>
<evidence type="ECO:0000256" key="1">
    <source>
        <dbReference type="SAM" id="MobiDB-lite"/>
    </source>
</evidence>
<accession>A0A438CNX9</accession>
<reference evidence="2 3" key="1">
    <citation type="journal article" date="2018" name="PLoS Genet.">
        <title>Population sequencing reveals clonal diversity and ancestral inbreeding in the grapevine cultivar Chardonnay.</title>
        <authorList>
            <person name="Roach M.J."/>
            <person name="Johnson D.L."/>
            <person name="Bohlmann J."/>
            <person name="van Vuuren H.J."/>
            <person name="Jones S.J."/>
            <person name="Pretorius I.S."/>
            <person name="Schmidt S.A."/>
            <person name="Borneman A.R."/>
        </authorList>
    </citation>
    <scope>NUCLEOTIDE SEQUENCE [LARGE SCALE GENOMIC DNA]</scope>
    <source>
        <strain evidence="3">cv. Chardonnay</strain>
        <tissue evidence="2">Leaf</tissue>
    </source>
</reference>
<proteinExistence type="predicted"/>
<dbReference type="Proteomes" id="UP000288805">
    <property type="component" value="Unassembled WGS sequence"/>
</dbReference>
<comment type="caution">
    <text evidence="2">The sequence shown here is derived from an EMBL/GenBank/DDBJ whole genome shotgun (WGS) entry which is preliminary data.</text>
</comment>
<protein>
    <submittedName>
        <fullName evidence="2">Uncharacterized protein</fullName>
    </submittedName>
</protein>
<gene>
    <name evidence="2" type="ORF">CK203_079462</name>
</gene>
<name>A0A438CNX9_VITVI</name>
<dbReference type="SUPFAM" id="SSF53098">
    <property type="entry name" value="Ribonuclease H-like"/>
    <property type="match status" value="1"/>
</dbReference>
<evidence type="ECO:0000313" key="3">
    <source>
        <dbReference type="Proteomes" id="UP000288805"/>
    </source>
</evidence>
<dbReference type="InterPro" id="IPR012337">
    <property type="entry name" value="RNaseH-like_sf"/>
</dbReference>
<feature type="region of interest" description="Disordered" evidence="1">
    <location>
        <begin position="271"/>
        <end position="290"/>
    </location>
</feature>
<organism evidence="2 3">
    <name type="scientific">Vitis vinifera</name>
    <name type="common">Grape</name>
    <dbReference type="NCBI Taxonomy" id="29760"/>
    <lineage>
        <taxon>Eukaryota</taxon>
        <taxon>Viridiplantae</taxon>
        <taxon>Streptophyta</taxon>
        <taxon>Embryophyta</taxon>
        <taxon>Tracheophyta</taxon>
        <taxon>Spermatophyta</taxon>
        <taxon>Magnoliopsida</taxon>
        <taxon>eudicotyledons</taxon>
        <taxon>Gunneridae</taxon>
        <taxon>Pentapetalae</taxon>
        <taxon>rosids</taxon>
        <taxon>Vitales</taxon>
        <taxon>Vitaceae</taxon>
        <taxon>Viteae</taxon>
        <taxon>Vitis</taxon>
    </lineage>
</organism>
<sequence length="290" mass="32530">MGSEDVNEDLFGLEDEDFGEEINSRMNVINISSGGGNRGGSGVTHSSFQPMIEAIGQYDVGMKGPTLHELPNIKRTLERAISLNGYIYNRLGLLNMMRRFTRQRELLRLLRLGFGSLVHVLRLVDGEKKAPMGYIYEAMNRAKDIIVRSFNGNEEKYKEIFKIIDKRWEIQLHRPLHAAGLTRDPAKEEKVVAEVSLYTNAQGLFGNELAVRTRKTRAAEWWVAYGASAPNLQRKNGNEDSHGGAQDDFVFDDDNLTWGDVARATGAEEARFDTRARARASSSIIPPTRG</sequence>